<evidence type="ECO:0000313" key="1">
    <source>
        <dbReference type="Proteomes" id="UP000050640"/>
    </source>
</evidence>
<name>A0A0R3RK28_9BILA</name>
<accession>A0A0R3RK28</accession>
<organism evidence="1 2">
    <name type="scientific">Elaeophora elaphi</name>
    <dbReference type="NCBI Taxonomy" id="1147741"/>
    <lineage>
        <taxon>Eukaryota</taxon>
        <taxon>Metazoa</taxon>
        <taxon>Ecdysozoa</taxon>
        <taxon>Nematoda</taxon>
        <taxon>Chromadorea</taxon>
        <taxon>Rhabditida</taxon>
        <taxon>Spirurina</taxon>
        <taxon>Spiruromorpha</taxon>
        <taxon>Filarioidea</taxon>
        <taxon>Onchocercidae</taxon>
        <taxon>Elaeophora</taxon>
    </lineage>
</organism>
<dbReference type="Proteomes" id="UP000050640">
    <property type="component" value="Unplaced"/>
</dbReference>
<keyword evidence="1" id="KW-1185">Reference proteome</keyword>
<proteinExistence type="predicted"/>
<evidence type="ECO:0000313" key="2">
    <source>
        <dbReference type="WBParaSite" id="EEL_0000183701-mRNA-1"/>
    </source>
</evidence>
<dbReference type="AlphaFoldDB" id="A0A0R3RK28"/>
<sequence length="257" mass="29459">MHVFGATAIASSQSSGINIEMKMDGNCAKELLLLILFAMTYSSLGSKCEEWVELPLYVPELPEAQEEYCDLFQKLELSRTQLNDAIKEWAKKYNVSVNINSLHKMKDMLSAVKQITMHHIRGNRGFSTGIVDGDESKLKQEDCNKDLAREARFEDTFHEILKNIATYNDTANKVVKEIVDLMGDKNSPMRIIYFKIYQILYALPKEEMVKDIHLWSKIYKRAEDEWLSQFGTGNLEFDTNNEMARGRDGDGLKALLK</sequence>
<protein>
    <submittedName>
        <fullName evidence="2">DUF148 domain-containing protein</fullName>
    </submittedName>
</protein>
<dbReference type="WBParaSite" id="EEL_0000183701-mRNA-1">
    <property type="protein sequence ID" value="EEL_0000183701-mRNA-1"/>
    <property type="gene ID" value="EEL_0000183701"/>
</dbReference>
<reference evidence="2" key="1">
    <citation type="submission" date="2017-02" db="UniProtKB">
        <authorList>
            <consortium name="WormBaseParasite"/>
        </authorList>
    </citation>
    <scope>IDENTIFICATION</scope>
</reference>